<evidence type="ECO:0000313" key="2">
    <source>
        <dbReference type="Proteomes" id="UP000094285"/>
    </source>
</evidence>
<accession>A0A1E4SHU1</accession>
<dbReference type="GeneID" id="30985803"/>
<organism evidence="1 2">
    <name type="scientific">Suhomyces tanzawaensis NRRL Y-17324</name>
    <dbReference type="NCBI Taxonomy" id="984487"/>
    <lineage>
        <taxon>Eukaryota</taxon>
        <taxon>Fungi</taxon>
        <taxon>Dikarya</taxon>
        <taxon>Ascomycota</taxon>
        <taxon>Saccharomycotina</taxon>
        <taxon>Pichiomycetes</taxon>
        <taxon>Debaryomycetaceae</taxon>
        <taxon>Suhomyces</taxon>
    </lineage>
</organism>
<protein>
    <submittedName>
        <fullName evidence="1">Uncharacterized protein</fullName>
    </submittedName>
</protein>
<keyword evidence="2" id="KW-1185">Reference proteome</keyword>
<dbReference type="RefSeq" id="XP_020064193.1">
    <property type="nucleotide sequence ID" value="XM_020211667.1"/>
</dbReference>
<dbReference type="Proteomes" id="UP000094285">
    <property type="component" value="Unassembled WGS sequence"/>
</dbReference>
<gene>
    <name evidence="1" type="ORF">CANTADRAFT_90186</name>
</gene>
<proteinExistence type="predicted"/>
<dbReference type="EMBL" id="KV453912">
    <property type="protein sequence ID" value="ODV79071.1"/>
    <property type="molecule type" value="Genomic_DNA"/>
</dbReference>
<sequence length="62" mass="6953">MDINPARISDASNQKLDVVQALNKTSTTESQQAKGEMHSKMPNLLWVVILELIKLNFAVMKL</sequence>
<name>A0A1E4SHU1_9ASCO</name>
<evidence type="ECO:0000313" key="1">
    <source>
        <dbReference type="EMBL" id="ODV79071.1"/>
    </source>
</evidence>
<dbReference type="AlphaFoldDB" id="A0A1E4SHU1"/>
<reference evidence="2" key="1">
    <citation type="submission" date="2016-05" db="EMBL/GenBank/DDBJ databases">
        <title>Comparative genomics of biotechnologically important yeasts.</title>
        <authorList>
            <consortium name="DOE Joint Genome Institute"/>
            <person name="Riley R."/>
            <person name="Haridas S."/>
            <person name="Wolfe K.H."/>
            <person name="Lopes M.R."/>
            <person name="Hittinger C.T."/>
            <person name="Goker M."/>
            <person name="Salamov A."/>
            <person name="Wisecaver J."/>
            <person name="Long T.M."/>
            <person name="Aerts A.L."/>
            <person name="Barry K."/>
            <person name="Choi C."/>
            <person name="Clum A."/>
            <person name="Coughlan A.Y."/>
            <person name="Deshpande S."/>
            <person name="Douglass A.P."/>
            <person name="Hanson S.J."/>
            <person name="Klenk H.-P."/>
            <person name="Labutti K."/>
            <person name="Lapidus A."/>
            <person name="Lindquist E."/>
            <person name="Lipzen A."/>
            <person name="Meier-Kolthoff J.P."/>
            <person name="Ohm R.A."/>
            <person name="Otillar R.P."/>
            <person name="Pangilinan J."/>
            <person name="Peng Y."/>
            <person name="Rokas A."/>
            <person name="Rosa C.A."/>
            <person name="Scheuner C."/>
            <person name="Sibirny A.A."/>
            <person name="Slot J.C."/>
            <person name="Stielow J.B."/>
            <person name="Sun H."/>
            <person name="Kurtzman C.P."/>
            <person name="Blackwell M."/>
            <person name="Grigoriev I.V."/>
            <person name="Jeffries T.W."/>
        </authorList>
    </citation>
    <scope>NUCLEOTIDE SEQUENCE [LARGE SCALE GENOMIC DNA]</scope>
    <source>
        <strain evidence="2">NRRL Y-17324</strain>
    </source>
</reference>